<name>A0A375EBX1_9BURK</name>
<gene>
    <name evidence="2" type="ORF">CBM2612_P0453</name>
    <name evidence="1" type="ORF">CBM2613_P50013</name>
</gene>
<evidence type="ECO:0000313" key="3">
    <source>
        <dbReference type="Proteomes" id="UP000256952"/>
    </source>
</evidence>
<dbReference type="EMBL" id="LT976981">
    <property type="protein sequence ID" value="SOZ74553.1"/>
    <property type="molecule type" value="Genomic_DNA"/>
</dbReference>
<protein>
    <submittedName>
        <fullName evidence="1">Uncharacterized protein</fullName>
    </submittedName>
</protein>
<proteinExistence type="predicted"/>
<evidence type="ECO:0000313" key="2">
    <source>
        <dbReference type="EMBL" id="SPD49108.1"/>
    </source>
</evidence>
<sequence>MNFVPKSHPLRSIRIMANHALVKTDRLFARPRQNGVIEWKGLPRPEVAAEAASWHRRAMIAC</sequence>
<dbReference type="EMBL" id="LT984809">
    <property type="protein sequence ID" value="SPD49108.1"/>
    <property type="molecule type" value="Genomic_DNA"/>
</dbReference>
<geneLocation type="plasmid" evidence="2">
    <name>I</name>
</geneLocation>
<evidence type="ECO:0000313" key="1">
    <source>
        <dbReference type="EMBL" id="SOZ74553.1"/>
    </source>
</evidence>
<geneLocation type="plasmid" evidence="3">
    <name>cbm2613_p</name>
</geneLocation>
<reference evidence="2 3" key="2">
    <citation type="submission" date="2018-01" db="EMBL/GenBank/DDBJ databases">
        <authorList>
            <person name="Gaut B.S."/>
            <person name="Morton B.R."/>
            <person name="Clegg M.T."/>
            <person name="Duvall M.R."/>
        </authorList>
    </citation>
    <scope>NUCLEOTIDE SEQUENCE [LARGE SCALE GENOMIC DNA]</scope>
    <source>
        <strain evidence="2">Cupriavidus taiwanensis STM 8555</strain>
        <plasmid evidence="2">I</plasmid>
        <plasmid evidence="3">Plasmid cbm2613_p</plasmid>
    </source>
</reference>
<keyword evidence="1" id="KW-0614">Plasmid</keyword>
<organism evidence="1 3">
    <name type="scientific">Cupriavidus taiwanensis</name>
    <dbReference type="NCBI Taxonomy" id="164546"/>
    <lineage>
        <taxon>Bacteria</taxon>
        <taxon>Pseudomonadati</taxon>
        <taxon>Pseudomonadota</taxon>
        <taxon>Betaproteobacteria</taxon>
        <taxon>Burkholderiales</taxon>
        <taxon>Burkholderiaceae</taxon>
        <taxon>Cupriavidus</taxon>
    </lineage>
</organism>
<dbReference type="Proteomes" id="UP000256952">
    <property type="component" value="Plasmid CBM2613_p"/>
</dbReference>
<dbReference type="AlphaFoldDB" id="A0A375EBX1"/>
<reference evidence="1" key="1">
    <citation type="submission" date="2018-01" db="EMBL/GenBank/DDBJ databases">
        <authorList>
            <person name="Clerissi C."/>
        </authorList>
    </citation>
    <scope>NUCLEOTIDE SEQUENCE</scope>
    <source>
        <strain evidence="1">Cupriavidus taiwanensis STM 8556</strain>
        <plasmid evidence="1">CBM2613_p</plasmid>
    </source>
</reference>
<accession>A0A375EBX1</accession>
<geneLocation type="plasmid" evidence="1">
    <name>CBM2613_p</name>
</geneLocation>